<dbReference type="GeneID" id="54562789"/>
<feature type="transmembrane region" description="Helical" evidence="5">
    <location>
        <begin position="178"/>
        <end position="199"/>
    </location>
</feature>
<proteinExistence type="predicted"/>
<accession>A0A6A6C0X3</accession>
<evidence type="ECO:0000256" key="3">
    <source>
        <dbReference type="ARBA" id="ARBA00022989"/>
    </source>
</evidence>
<dbReference type="AlphaFoldDB" id="A0A6A6C0X3"/>
<dbReference type="Pfam" id="PF01284">
    <property type="entry name" value="MARVEL"/>
    <property type="match status" value="1"/>
</dbReference>
<dbReference type="EMBL" id="ML993631">
    <property type="protein sequence ID" value="KAF2159918.1"/>
    <property type="molecule type" value="Genomic_DNA"/>
</dbReference>
<feature type="transmembrane region" description="Helical" evidence="5">
    <location>
        <begin position="228"/>
        <end position="247"/>
    </location>
</feature>
<evidence type="ECO:0000259" key="6">
    <source>
        <dbReference type="Pfam" id="PF01284"/>
    </source>
</evidence>
<evidence type="ECO:0000313" key="7">
    <source>
        <dbReference type="EMBL" id="KAF2159918.1"/>
    </source>
</evidence>
<dbReference type="OrthoDB" id="2017497at2759"/>
<protein>
    <recommendedName>
        <fullName evidence="6">MARVEL domain-containing protein</fullName>
    </recommendedName>
</protein>
<keyword evidence="4 5" id="KW-0472">Membrane</keyword>
<gene>
    <name evidence="7" type="ORF">M409DRAFT_29527</name>
</gene>
<feature type="transmembrane region" description="Helical" evidence="5">
    <location>
        <begin position="150"/>
        <end position="172"/>
    </location>
</feature>
<reference evidence="7" key="1">
    <citation type="journal article" date="2020" name="Stud. Mycol.">
        <title>101 Dothideomycetes genomes: a test case for predicting lifestyles and emergence of pathogens.</title>
        <authorList>
            <person name="Haridas S."/>
            <person name="Albert R."/>
            <person name="Binder M."/>
            <person name="Bloem J."/>
            <person name="Labutti K."/>
            <person name="Salamov A."/>
            <person name="Andreopoulos B."/>
            <person name="Baker S."/>
            <person name="Barry K."/>
            <person name="Bills G."/>
            <person name="Bluhm B."/>
            <person name="Cannon C."/>
            <person name="Castanera R."/>
            <person name="Culley D."/>
            <person name="Daum C."/>
            <person name="Ezra D."/>
            <person name="Gonzalez J."/>
            <person name="Henrissat B."/>
            <person name="Kuo A."/>
            <person name="Liang C."/>
            <person name="Lipzen A."/>
            <person name="Lutzoni F."/>
            <person name="Magnuson J."/>
            <person name="Mondo S."/>
            <person name="Nolan M."/>
            <person name="Ohm R."/>
            <person name="Pangilinan J."/>
            <person name="Park H.-J."/>
            <person name="Ramirez L."/>
            <person name="Alfaro M."/>
            <person name="Sun H."/>
            <person name="Tritt A."/>
            <person name="Yoshinaga Y."/>
            <person name="Zwiers L.-H."/>
            <person name="Turgeon B."/>
            <person name="Goodwin S."/>
            <person name="Spatafora J."/>
            <person name="Crous P."/>
            <person name="Grigoriev I."/>
        </authorList>
    </citation>
    <scope>NUCLEOTIDE SEQUENCE</scope>
    <source>
        <strain evidence="7">ATCC 36951</strain>
    </source>
</reference>
<keyword evidence="3 5" id="KW-1133">Transmembrane helix</keyword>
<dbReference type="RefSeq" id="XP_033660807.1">
    <property type="nucleotide sequence ID" value="XM_033809517.1"/>
</dbReference>
<evidence type="ECO:0000256" key="1">
    <source>
        <dbReference type="ARBA" id="ARBA00004141"/>
    </source>
</evidence>
<feature type="transmembrane region" description="Helical" evidence="5">
    <location>
        <begin position="96"/>
        <end position="120"/>
    </location>
</feature>
<dbReference type="InterPro" id="IPR008253">
    <property type="entry name" value="Marvel"/>
</dbReference>
<dbReference type="Proteomes" id="UP000799537">
    <property type="component" value="Unassembled WGS sequence"/>
</dbReference>
<name>A0A6A6C0X3_ZASCE</name>
<evidence type="ECO:0000313" key="8">
    <source>
        <dbReference type="Proteomes" id="UP000799537"/>
    </source>
</evidence>
<evidence type="ECO:0000256" key="4">
    <source>
        <dbReference type="ARBA" id="ARBA00023136"/>
    </source>
</evidence>
<evidence type="ECO:0000256" key="2">
    <source>
        <dbReference type="ARBA" id="ARBA00022692"/>
    </source>
</evidence>
<keyword evidence="8" id="KW-1185">Reference proteome</keyword>
<comment type="subcellular location">
    <subcellularLocation>
        <location evidence="1">Membrane</location>
        <topology evidence="1">Multi-pass membrane protein</topology>
    </subcellularLocation>
</comment>
<organism evidence="7 8">
    <name type="scientific">Zasmidium cellare ATCC 36951</name>
    <dbReference type="NCBI Taxonomy" id="1080233"/>
    <lineage>
        <taxon>Eukaryota</taxon>
        <taxon>Fungi</taxon>
        <taxon>Dikarya</taxon>
        <taxon>Ascomycota</taxon>
        <taxon>Pezizomycotina</taxon>
        <taxon>Dothideomycetes</taxon>
        <taxon>Dothideomycetidae</taxon>
        <taxon>Mycosphaerellales</taxon>
        <taxon>Mycosphaerellaceae</taxon>
        <taxon>Zasmidium</taxon>
    </lineage>
</organism>
<feature type="domain" description="MARVEL" evidence="6">
    <location>
        <begin position="8"/>
        <end position="105"/>
    </location>
</feature>
<feature type="transmembrane region" description="Helical" evidence="5">
    <location>
        <begin position="57"/>
        <end position="90"/>
    </location>
</feature>
<dbReference type="GO" id="GO:0016020">
    <property type="term" value="C:membrane"/>
    <property type="evidence" value="ECO:0007669"/>
    <property type="project" value="UniProtKB-SubCell"/>
</dbReference>
<sequence length="268" mass="28657">MEGSKLGLYVTRAFQLIFAIIVLGVSAHLAAEINGACDEYRSRYCDRILGRLPESSAYAAFSGAFGTLGAIVGLVAAFITSIPWFVALVFDALATIFYLAGGIILCAIVVIGLSVAWIKFIHYILDVLRQEYAVDESVFKPFLSALKFDLVAGVFALIDAALAIAASLWTVIPCLVCVVVDGFCALFLLAGGLATVVILKRDNINGVGACDAVEGDFKSLCTKLHADAAFLIIGFFTTLIAAALFFITRRTKQSNVARYPAIQHGVEL</sequence>
<keyword evidence="2 5" id="KW-0812">Transmembrane</keyword>
<feature type="transmembrane region" description="Helical" evidence="5">
    <location>
        <begin position="12"/>
        <end position="36"/>
    </location>
</feature>
<evidence type="ECO:0000256" key="5">
    <source>
        <dbReference type="SAM" id="Phobius"/>
    </source>
</evidence>